<protein>
    <recommendedName>
        <fullName evidence="4">Zn(2)-C6 fungal-type domain-containing protein</fullName>
    </recommendedName>
</protein>
<dbReference type="AlphaFoldDB" id="A0A6A5XDQ9"/>
<feature type="region of interest" description="Disordered" evidence="1">
    <location>
        <begin position="105"/>
        <end position="134"/>
    </location>
</feature>
<dbReference type="RefSeq" id="XP_033379624.1">
    <property type="nucleotide sequence ID" value="XM_033524617.1"/>
</dbReference>
<evidence type="ECO:0000256" key="1">
    <source>
        <dbReference type="SAM" id="MobiDB-lite"/>
    </source>
</evidence>
<dbReference type="Gene3D" id="4.10.240.10">
    <property type="entry name" value="Zn(2)-C6 fungal-type DNA-binding domain"/>
    <property type="match status" value="1"/>
</dbReference>
<evidence type="ECO:0008006" key="4">
    <source>
        <dbReference type="Google" id="ProtNLM"/>
    </source>
</evidence>
<evidence type="ECO:0000313" key="2">
    <source>
        <dbReference type="EMBL" id="KAF2011285.1"/>
    </source>
</evidence>
<feature type="compositionally biased region" description="Polar residues" evidence="1">
    <location>
        <begin position="247"/>
        <end position="261"/>
    </location>
</feature>
<gene>
    <name evidence="2" type="ORF">BU24DRAFT_376368</name>
</gene>
<organism evidence="2 3">
    <name type="scientific">Aaosphaeria arxii CBS 175.79</name>
    <dbReference type="NCBI Taxonomy" id="1450172"/>
    <lineage>
        <taxon>Eukaryota</taxon>
        <taxon>Fungi</taxon>
        <taxon>Dikarya</taxon>
        <taxon>Ascomycota</taxon>
        <taxon>Pezizomycotina</taxon>
        <taxon>Dothideomycetes</taxon>
        <taxon>Pleosporomycetidae</taxon>
        <taxon>Pleosporales</taxon>
        <taxon>Pleosporales incertae sedis</taxon>
        <taxon>Aaosphaeria</taxon>
    </lineage>
</organism>
<dbReference type="Proteomes" id="UP000799778">
    <property type="component" value="Unassembled WGS sequence"/>
</dbReference>
<evidence type="ECO:0000313" key="3">
    <source>
        <dbReference type="Proteomes" id="UP000799778"/>
    </source>
</evidence>
<feature type="region of interest" description="Disordered" evidence="1">
    <location>
        <begin position="226"/>
        <end position="261"/>
    </location>
</feature>
<keyword evidence="3" id="KW-1185">Reference proteome</keyword>
<feature type="region of interest" description="Disordered" evidence="1">
    <location>
        <begin position="141"/>
        <end position="160"/>
    </location>
</feature>
<name>A0A6A5XDQ9_9PLEO</name>
<dbReference type="OrthoDB" id="5958943at2759"/>
<sequence>MNFVDAQPASFLDYAWTTPSDNNPNKPAKPSKTSRKQNRCCDQCRKGKRACDAAILEDSLLDKNGSSEPNPTVFHYSDVFGPLAPCSNCEKTKKTCTFEWLRSQRVSQAAPQQNPAPPTKRRRKSSPSKNAPNDVVEAAPQQLPSAAPPPTVPDAGGDFVAQNEGMDFGLTFADIPIPSFDFSHSALSTYQHAPLMYDGLEHTFRNGSSSYDGTLVDESDNFLELDSGKGSSFDTSSERLSEGVEGNSPNGDLKVQSSEEASTCNSAMVRIPRKRRRRSSSSLLSDRLHNPLLSLTNNLFLSTNSTFLTEGLLRIYHDSFENALSCWLTERTCPYSKGSEVSLANDAGPDWNRIYYRVFRLDRLASSIRGRALSFREDKASSKALNLAIFSFATQWAQSSQRSKAKYPFHSDGSDDKSTAFSGNNGILPMYSEFDRTLQVTAWNEARQALQEAREIESFRVVLAHIVFSLTQRPQDPIEDPAASSEASFSMSNGVSTSTGYDTDMLNTSSNQQADTSVDDCEELLSKLNLTIESEDPPIYLEQGLRLIHSLRSRMAITGTMNKLSRRARSSKPNPNRLTAADNATVDLLFWLGVMFDTVSSAVHKRPLVVPDEDSDIYALDPRPADDAISDNGPLDSRSLAPASEGLWDGYLFARQRKRLSAAPVRWPCSYEQAAAVLCDAAPVKVLLFRKITRVQTLLSRNARGDRIEKALKESLDVYNHWNQLYAPFIRDCIDNHDSLPPRVQSWYICLTGHFHLAALLFAELVEIIDDSELSVETMRQSRNSSKFIAVFRARNCQTLSDLAQCACPREGASFPKSQDFHFAVNSAAILTEPWTAVLIQAFAKAGVLLLESESSAVTSISNVVHQEDSFRRADECVKALWYLGRKSDMALAAARILGDALKQRRKGVEEKLSDMSSFLRPELWEGYEDMADPMSVECVS</sequence>
<proteinExistence type="predicted"/>
<dbReference type="GeneID" id="54282014"/>
<accession>A0A6A5XDQ9</accession>
<dbReference type="InterPro" id="IPR036864">
    <property type="entry name" value="Zn2-C6_fun-type_DNA-bd_sf"/>
</dbReference>
<dbReference type="EMBL" id="ML978074">
    <property type="protein sequence ID" value="KAF2011285.1"/>
    <property type="molecule type" value="Genomic_DNA"/>
</dbReference>
<reference evidence="2" key="1">
    <citation type="journal article" date="2020" name="Stud. Mycol.">
        <title>101 Dothideomycetes genomes: a test case for predicting lifestyles and emergence of pathogens.</title>
        <authorList>
            <person name="Haridas S."/>
            <person name="Albert R."/>
            <person name="Binder M."/>
            <person name="Bloem J."/>
            <person name="Labutti K."/>
            <person name="Salamov A."/>
            <person name="Andreopoulos B."/>
            <person name="Baker S."/>
            <person name="Barry K."/>
            <person name="Bills G."/>
            <person name="Bluhm B."/>
            <person name="Cannon C."/>
            <person name="Castanera R."/>
            <person name="Culley D."/>
            <person name="Daum C."/>
            <person name="Ezra D."/>
            <person name="Gonzalez J."/>
            <person name="Henrissat B."/>
            <person name="Kuo A."/>
            <person name="Liang C."/>
            <person name="Lipzen A."/>
            <person name="Lutzoni F."/>
            <person name="Magnuson J."/>
            <person name="Mondo S."/>
            <person name="Nolan M."/>
            <person name="Ohm R."/>
            <person name="Pangilinan J."/>
            <person name="Park H.-J."/>
            <person name="Ramirez L."/>
            <person name="Alfaro M."/>
            <person name="Sun H."/>
            <person name="Tritt A."/>
            <person name="Yoshinaga Y."/>
            <person name="Zwiers L.-H."/>
            <person name="Turgeon B."/>
            <person name="Goodwin S."/>
            <person name="Spatafora J."/>
            <person name="Crous P."/>
            <person name="Grigoriev I."/>
        </authorList>
    </citation>
    <scope>NUCLEOTIDE SEQUENCE</scope>
    <source>
        <strain evidence="2">CBS 175.79</strain>
    </source>
</reference>
<dbReference type="GO" id="GO:0000981">
    <property type="term" value="F:DNA-binding transcription factor activity, RNA polymerase II-specific"/>
    <property type="evidence" value="ECO:0007669"/>
    <property type="project" value="InterPro"/>
</dbReference>
<dbReference type="GO" id="GO:0008270">
    <property type="term" value="F:zinc ion binding"/>
    <property type="evidence" value="ECO:0007669"/>
    <property type="project" value="InterPro"/>
</dbReference>
<feature type="region of interest" description="Disordered" evidence="1">
    <location>
        <begin position="14"/>
        <end position="38"/>
    </location>
</feature>